<gene>
    <name evidence="2" type="ORF">EG850_03210</name>
</gene>
<dbReference type="CDD" id="cd03024">
    <property type="entry name" value="DsbA_FrnE"/>
    <property type="match status" value="1"/>
</dbReference>
<dbReference type="OrthoDB" id="9799122at2"/>
<accession>A0A3P3W1W9</accession>
<dbReference type="InterPro" id="IPR001853">
    <property type="entry name" value="DSBA-like_thioredoxin_dom"/>
</dbReference>
<name>A0A3P3W1W9_9MICO</name>
<dbReference type="GO" id="GO:0016491">
    <property type="term" value="F:oxidoreductase activity"/>
    <property type="evidence" value="ECO:0007669"/>
    <property type="project" value="InterPro"/>
</dbReference>
<keyword evidence="3" id="KW-1185">Reference proteome</keyword>
<feature type="domain" description="DSBA-like thioredoxin" evidence="1">
    <location>
        <begin position="8"/>
        <end position="209"/>
    </location>
</feature>
<dbReference type="EMBL" id="RQVS01000003">
    <property type="protein sequence ID" value="RRJ87876.1"/>
    <property type="molecule type" value="Genomic_DNA"/>
</dbReference>
<organism evidence="2 3">
    <name type="scientific">Gulosibacter macacae</name>
    <dbReference type="NCBI Taxonomy" id="2488791"/>
    <lineage>
        <taxon>Bacteria</taxon>
        <taxon>Bacillati</taxon>
        <taxon>Actinomycetota</taxon>
        <taxon>Actinomycetes</taxon>
        <taxon>Micrococcales</taxon>
        <taxon>Microbacteriaceae</taxon>
        <taxon>Gulosibacter</taxon>
    </lineage>
</organism>
<dbReference type="Pfam" id="PF01323">
    <property type="entry name" value="DSBA"/>
    <property type="match status" value="1"/>
</dbReference>
<dbReference type="PANTHER" id="PTHR13887">
    <property type="entry name" value="GLUTATHIONE S-TRANSFERASE KAPPA"/>
    <property type="match status" value="1"/>
</dbReference>
<dbReference type="InterPro" id="IPR036249">
    <property type="entry name" value="Thioredoxin-like_sf"/>
</dbReference>
<protein>
    <submittedName>
        <fullName evidence="2">DsbA family oxidoreductase</fullName>
    </submittedName>
</protein>
<sequence>MSNERLSIDIWSDVMCPWCYLGDTMLDQALQEFEHGDQVDVKYHSYQLMPELAPETDMNLNEMLVTERGYPREQAEAMNAEIAKRGDAIGLEFRFDRAVAANTRAAHRLLHFADEHGRQHELVIRLFKAFFTDGLKVGNHEVLADLAAEVGLDRDAALAALNSEQYEDAVTADIDLARQYGINGVPFFVIDGKYAISGAQPTETFRQALDTVWRERSVGEATQA</sequence>
<comment type="caution">
    <text evidence="2">The sequence shown here is derived from an EMBL/GenBank/DDBJ whole genome shotgun (WGS) entry which is preliminary data.</text>
</comment>
<dbReference type="Gene3D" id="3.40.30.10">
    <property type="entry name" value="Glutaredoxin"/>
    <property type="match status" value="1"/>
</dbReference>
<dbReference type="PANTHER" id="PTHR13887:SF41">
    <property type="entry name" value="THIOREDOXIN SUPERFAMILY PROTEIN"/>
    <property type="match status" value="1"/>
</dbReference>
<reference evidence="2 3" key="1">
    <citation type="submission" date="2018-11" db="EMBL/GenBank/DDBJ databases">
        <title>YIM 102482-1 draft genome.</title>
        <authorList>
            <person name="Li G."/>
            <person name="Jiang Y."/>
        </authorList>
    </citation>
    <scope>NUCLEOTIDE SEQUENCE [LARGE SCALE GENOMIC DNA]</scope>
    <source>
        <strain evidence="2 3">YIM 102482-1</strain>
    </source>
</reference>
<evidence type="ECO:0000259" key="1">
    <source>
        <dbReference type="Pfam" id="PF01323"/>
    </source>
</evidence>
<dbReference type="RefSeq" id="WP_124969854.1">
    <property type="nucleotide sequence ID" value="NZ_RQVS01000003.1"/>
</dbReference>
<evidence type="ECO:0000313" key="3">
    <source>
        <dbReference type="Proteomes" id="UP000274391"/>
    </source>
</evidence>
<evidence type="ECO:0000313" key="2">
    <source>
        <dbReference type="EMBL" id="RRJ87876.1"/>
    </source>
</evidence>
<dbReference type="SUPFAM" id="SSF52833">
    <property type="entry name" value="Thioredoxin-like"/>
    <property type="match status" value="1"/>
</dbReference>
<dbReference type="AlphaFoldDB" id="A0A3P3W1W9"/>
<proteinExistence type="predicted"/>
<dbReference type="Proteomes" id="UP000274391">
    <property type="component" value="Unassembled WGS sequence"/>
</dbReference>